<evidence type="ECO:0000259" key="8">
    <source>
        <dbReference type="SMART" id="SM00919"/>
    </source>
</evidence>
<feature type="binding site" evidence="7">
    <location>
        <position position="137"/>
    </location>
    <ligand>
        <name>a divalent metal cation</name>
        <dbReference type="ChEBI" id="CHEBI:60240"/>
    </ligand>
</feature>
<feature type="active site" description="Proton donor" evidence="5">
    <location>
        <position position="39"/>
    </location>
</feature>
<dbReference type="SMART" id="SM01274">
    <property type="entry name" value="malic"/>
    <property type="match status" value="1"/>
</dbReference>
<dbReference type="InterPro" id="IPR012302">
    <property type="entry name" value="Malic_NAD-bd"/>
</dbReference>
<dbReference type="InterPro" id="IPR051674">
    <property type="entry name" value="Malate_Decarboxylase"/>
</dbReference>
<dbReference type="SUPFAM" id="SSF51735">
    <property type="entry name" value="NAD(P)-binding Rossmann-fold domains"/>
    <property type="match status" value="1"/>
</dbReference>
<comment type="similarity">
    <text evidence="2">Belongs to the malic enzymes family.</text>
</comment>
<reference evidence="10 11" key="1">
    <citation type="journal article" date="2011" name="J. Bacteriol.">
        <title>Genome sequence of the mercury-methylating strain Desulfovibrio desulfuricans ND132.</title>
        <authorList>
            <person name="Brown S.D."/>
            <person name="Gilmour C.C."/>
            <person name="Kucken A.M."/>
            <person name="Wall J.D."/>
            <person name="Elias D.A."/>
            <person name="Brandt C.C."/>
            <person name="Podar M."/>
            <person name="Chertkov O."/>
            <person name="Held B."/>
            <person name="Bruce D.C."/>
            <person name="Detter J.C."/>
            <person name="Tapia R."/>
            <person name="Han C.S."/>
            <person name="Goodwin L.A."/>
            <person name="Cheng J.F."/>
            <person name="Pitluck S."/>
            <person name="Woyke T."/>
            <person name="Mikhailova N."/>
            <person name="Ivanova N.N."/>
            <person name="Han J."/>
            <person name="Lucas S."/>
            <person name="Lapidus A.L."/>
            <person name="Land M.L."/>
            <person name="Hauser L.J."/>
            <person name="Palumbo A.V."/>
        </authorList>
    </citation>
    <scope>NUCLEOTIDE SEQUENCE [LARGE SCALE GENOMIC DNA]</scope>
    <source>
        <strain evidence="10 11">ND132</strain>
    </source>
</reference>
<evidence type="ECO:0000259" key="9">
    <source>
        <dbReference type="SMART" id="SM01274"/>
    </source>
</evidence>
<dbReference type="Proteomes" id="UP000007845">
    <property type="component" value="Chromosome"/>
</dbReference>
<dbReference type="Pfam" id="PF03949">
    <property type="entry name" value="Malic_M"/>
    <property type="match status" value="1"/>
</dbReference>
<evidence type="ECO:0000256" key="4">
    <source>
        <dbReference type="ARBA" id="ARBA00023002"/>
    </source>
</evidence>
<organism evidence="10 11">
    <name type="scientific">Pseudodesulfovibrio mercurii</name>
    <dbReference type="NCBI Taxonomy" id="641491"/>
    <lineage>
        <taxon>Bacteria</taxon>
        <taxon>Pseudomonadati</taxon>
        <taxon>Thermodesulfobacteriota</taxon>
        <taxon>Desulfovibrionia</taxon>
        <taxon>Desulfovibrionales</taxon>
        <taxon>Desulfovibrionaceae</taxon>
    </lineage>
</organism>
<dbReference type="KEGG" id="ddn:DND132_2876"/>
<feature type="active site" description="Proton acceptor" evidence="5">
    <location>
        <position position="94"/>
    </location>
</feature>
<evidence type="ECO:0000256" key="6">
    <source>
        <dbReference type="PIRSR" id="PIRSR000106-2"/>
    </source>
</evidence>
<dbReference type="FunFam" id="3.40.50.720:FF:000095">
    <property type="entry name" value="NADP-dependent malic enzyme"/>
    <property type="match status" value="1"/>
</dbReference>
<dbReference type="PANTHER" id="PTHR43237">
    <property type="entry name" value="NADP-DEPENDENT MALIC ENZYME"/>
    <property type="match status" value="1"/>
</dbReference>
<feature type="domain" description="Malic enzyme NAD-binding" evidence="8">
    <location>
        <begin position="163"/>
        <end position="400"/>
    </location>
</feature>
<dbReference type="SUPFAM" id="SSF53223">
    <property type="entry name" value="Aminoacid dehydrogenase-like, N-terminal domain"/>
    <property type="match status" value="1"/>
</dbReference>
<feature type="domain" description="Malic enzyme N-terminal" evidence="9">
    <location>
        <begin position="18"/>
        <end position="151"/>
    </location>
</feature>
<dbReference type="EMBL" id="CP003220">
    <property type="protein sequence ID" value="EGB16079.1"/>
    <property type="molecule type" value="Genomic_DNA"/>
</dbReference>
<keyword evidence="11" id="KW-1185">Reference proteome</keyword>
<evidence type="ECO:0000256" key="5">
    <source>
        <dbReference type="PIRSR" id="PIRSR000106-1"/>
    </source>
</evidence>
<dbReference type="InterPro" id="IPR001891">
    <property type="entry name" value="Malic_OxRdtase"/>
</dbReference>
<keyword evidence="4" id="KW-0560">Oxidoreductase</keyword>
<dbReference type="Gene3D" id="3.40.50.10380">
    <property type="entry name" value="Malic enzyme, N-terminal domain"/>
    <property type="match status" value="1"/>
</dbReference>
<evidence type="ECO:0000313" key="10">
    <source>
        <dbReference type="EMBL" id="EGB16079.1"/>
    </source>
</evidence>
<dbReference type="InterPro" id="IPR012301">
    <property type="entry name" value="Malic_N_dom"/>
</dbReference>
<dbReference type="PIRSF" id="PIRSF000106">
    <property type="entry name" value="ME"/>
    <property type="match status" value="1"/>
</dbReference>
<dbReference type="AlphaFoldDB" id="F0JJI0"/>
<dbReference type="InterPro" id="IPR045213">
    <property type="entry name" value="Malic_NAD-bd_bact_type"/>
</dbReference>
<feature type="binding site" evidence="7">
    <location>
        <position position="162"/>
    </location>
    <ligand>
        <name>a divalent metal cation</name>
        <dbReference type="ChEBI" id="CHEBI:60240"/>
    </ligand>
</feature>
<dbReference type="InterPro" id="IPR036291">
    <property type="entry name" value="NAD(P)-bd_dom_sf"/>
</dbReference>
<comment type="cofactor">
    <cofactor evidence="7">
        <name>Mg(2+)</name>
        <dbReference type="ChEBI" id="CHEBI:18420"/>
    </cofactor>
    <cofactor evidence="7">
        <name>Mn(2+)</name>
        <dbReference type="ChEBI" id="CHEBI:29035"/>
    </cofactor>
    <text evidence="7">Divalent metal cations. Prefers magnesium or manganese.</text>
</comment>
<dbReference type="eggNOG" id="COG0281">
    <property type="taxonomic scope" value="Bacteria"/>
</dbReference>
<sequence>MALFTKQEALDYHSIGRKGKVEVVPVKPCKTQKHLSMAYSPGVAEACKAIHADPELVYEYTGKGNLVGVVSNGTAVLGLGNIGPLAGKPVMEGKGVLFKVFGDVDVYDIDLDVSDPDKLCDIVKALEPTFGGINLEDIKAPECFYIEEKLKKEMNIPVFHDDQHGTAIVTSAGMMNAIEISGKNAADMRVVISGAGAAAIACTNLYRNMGVKFENIAMFDSKGHINKPRTDLNEFKQQYATEKEYASLAEAMVGADCFLGLSKGGVVSKEMVKSMSDNCPIIFACANPDPEITYDDAKSARPDCIMGTGRSDFPNQVNNVLGFPFIFRGALDCGATAITEGMKLAAAQALADLAKTEAPQYVCEAFGVDKLEFGIDYVIPKALDLRLIEYVSVAVAKAAMEEGVARKQLDLDEYKASLGKRIQASSARVSAFVDTYHLGI</sequence>
<feature type="binding site" evidence="7">
    <location>
        <position position="136"/>
    </location>
    <ligand>
        <name>a divalent metal cation</name>
        <dbReference type="ChEBI" id="CHEBI:60240"/>
    </ligand>
</feature>
<dbReference type="GO" id="GO:0004470">
    <property type="term" value="F:malic enzyme activity"/>
    <property type="evidence" value="ECO:0007669"/>
    <property type="project" value="InterPro"/>
</dbReference>
<keyword evidence="3 7" id="KW-0479">Metal-binding</keyword>
<gene>
    <name evidence="10" type="ORF">DND132_2876</name>
</gene>
<dbReference type="PANTHER" id="PTHR43237:SF4">
    <property type="entry name" value="NADP-DEPENDENT MALIC ENZYME"/>
    <property type="match status" value="1"/>
</dbReference>
<dbReference type="InterPro" id="IPR046346">
    <property type="entry name" value="Aminoacid_DH-like_N_sf"/>
</dbReference>
<proteinExistence type="inferred from homology"/>
<feature type="binding site" evidence="6">
    <location>
        <position position="287"/>
    </location>
    <ligand>
        <name>(S)-malate</name>
        <dbReference type="ChEBI" id="CHEBI:15589"/>
    </ligand>
</feature>
<evidence type="ECO:0000256" key="7">
    <source>
        <dbReference type="PIRSR" id="PIRSR000106-3"/>
    </source>
</evidence>
<accession>F0JJI0</accession>
<dbReference type="SMR" id="F0JJI0"/>
<dbReference type="RefSeq" id="WP_014323503.1">
    <property type="nucleotide sequence ID" value="NC_016803.1"/>
</dbReference>
<comment type="cofactor">
    <cofactor evidence="1">
        <name>Mn(2+)</name>
        <dbReference type="ChEBI" id="CHEBI:29035"/>
    </cofactor>
</comment>
<dbReference type="OrthoDB" id="9805787at2"/>
<dbReference type="Pfam" id="PF00390">
    <property type="entry name" value="malic"/>
    <property type="match status" value="1"/>
</dbReference>
<evidence type="ECO:0000256" key="2">
    <source>
        <dbReference type="ARBA" id="ARBA00008785"/>
    </source>
</evidence>
<dbReference type="GO" id="GO:0051287">
    <property type="term" value="F:NAD binding"/>
    <property type="evidence" value="ECO:0007669"/>
    <property type="project" value="InterPro"/>
</dbReference>
<evidence type="ECO:0000256" key="1">
    <source>
        <dbReference type="ARBA" id="ARBA00001936"/>
    </source>
</evidence>
<name>F0JJI0_9BACT</name>
<dbReference type="HOGENOM" id="CLU_034446_2_1_7"/>
<evidence type="ECO:0000313" key="11">
    <source>
        <dbReference type="Proteomes" id="UP000007845"/>
    </source>
</evidence>
<dbReference type="SMART" id="SM00919">
    <property type="entry name" value="Malic_M"/>
    <property type="match status" value="1"/>
</dbReference>
<dbReference type="InterPro" id="IPR037062">
    <property type="entry name" value="Malic_N_dom_sf"/>
</dbReference>
<dbReference type="FunFam" id="3.40.50.10380:FF:000003">
    <property type="entry name" value="NADP-dependent malic enzyme"/>
    <property type="match status" value="1"/>
</dbReference>
<evidence type="ECO:0000256" key="3">
    <source>
        <dbReference type="ARBA" id="ARBA00022723"/>
    </source>
</evidence>
<dbReference type="CDD" id="cd05311">
    <property type="entry name" value="NAD_bind_2_malic_enz"/>
    <property type="match status" value="1"/>
</dbReference>
<protein>
    <submittedName>
        <fullName evidence="10">Malic protein NAD-binding protein</fullName>
    </submittedName>
</protein>
<dbReference type="Gene3D" id="3.40.50.720">
    <property type="entry name" value="NAD(P)-binding Rossmann-like Domain"/>
    <property type="match status" value="1"/>
</dbReference>
<dbReference type="GO" id="GO:0016616">
    <property type="term" value="F:oxidoreductase activity, acting on the CH-OH group of donors, NAD or NADP as acceptor"/>
    <property type="evidence" value="ECO:0007669"/>
    <property type="project" value="InterPro"/>
</dbReference>
<feature type="binding site" evidence="6">
    <location>
        <position position="318"/>
    </location>
    <ligand>
        <name>(S)-malate</name>
        <dbReference type="ChEBI" id="CHEBI:15589"/>
    </ligand>
</feature>
<dbReference type="GO" id="GO:0046872">
    <property type="term" value="F:metal ion binding"/>
    <property type="evidence" value="ECO:0007669"/>
    <property type="project" value="UniProtKB-KW"/>
</dbReference>
<dbReference type="STRING" id="641491.DND132_2876"/>